<sequence length="362" mass="38094">MPKPILRIAALTQDLTVEGTAPTTIKLMPAGVSRGRDGRPAGCAGWVLDHTNAAALVAAASQRQTRYVIDYEHQTLHAIQNGQPAPASGWFSGLEWREDDGLYATGVEWTAKASAMLAAREYRYLSPVFTHDASGRVTALLHVALTNNPALDVLPDLTAALSALIPVSPTPSPQEIHMDELLEQLRWLLNLPVGATADDVKAQLQKLISQLSGGEGMAAASVDLPALLARQQDRIAALSVSQPDPARFVPVDTMRALQERVAALTAQVSGRNVDELVVAALSDGRLLPAQEGWARELGQNNLSALKGYLDTAPKIAALSATQTQGNPPPDAAPSAGGLSQDALAICSVFGHDPAAAAALMKE</sequence>
<evidence type="ECO:0000313" key="2">
    <source>
        <dbReference type="Proteomes" id="UP001200247"/>
    </source>
</evidence>
<dbReference type="Proteomes" id="UP001200247">
    <property type="component" value="Unassembled WGS sequence"/>
</dbReference>
<dbReference type="GO" id="GO:0008233">
    <property type="term" value="F:peptidase activity"/>
    <property type="evidence" value="ECO:0007669"/>
    <property type="project" value="UniProtKB-KW"/>
</dbReference>
<dbReference type="Pfam" id="PF10123">
    <property type="entry name" value="Mu-like_Pro"/>
    <property type="match status" value="1"/>
</dbReference>
<gene>
    <name evidence="1" type="ORF">LH440_16320</name>
</gene>
<keyword evidence="1" id="KW-0645">Protease</keyword>
<dbReference type="AlphaFoldDB" id="A0ABD4SW10"/>
<dbReference type="EMBL" id="JAJAXM010000063">
    <property type="protein sequence ID" value="MCG9027432.1"/>
    <property type="molecule type" value="Genomic_DNA"/>
</dbReference>
<dbReference type="GO" id="GO:0006508">
    <property type="term" value="P:proteolysis"/>
    <property type="evidence" value="ECO:0007669"/>
    <property type="project" value="UniProtKB-KW"/>
</dbReference>
<proteinExistence type="predicted"/>
<reference evidence="1 2" key="1">
    <citation type="submission" date="2021-10" db="EMBL/GenBank/DDBJ databases">
        <title>Whole-genome sequencing analysis of Laribacter hongkongensis: virulence gene profiles, carbohydrate-active enzyme prediction, and antimicrobial resistance characterization.</title>
        <authorList>
            <person name="Yuan P."/>
            <person name="Zhan Y."/>
            <person name="Chen D."/>
        </authorList>
    </citation>
    <scope>NUCLEOTIDE SEQUENCE [LARGE SCALE GENOMIC DNA]</scope>
    <source>
        <strain evidence="1 2">W67</strain>
    </source>
</reference>
<accession>A0ABD4SW10</accession>
<keyword evidence="1" id="KW-0378">Hydrolase</keyword>
<dbReference type="InterPro" id="IPR012106">
    <property type="entry name" value="Phage_Mu_Gp1"/>
</dbReference>
<name>A0ABD4SW10_9NEIS</name>
<comment type="caution">
    <text evidence="1">The sequence shown here is derived from an EMBL/GenBank/DDBJ whole genome shotgun (WGS) entry which is preliminary data.</text>
</comment>
<evidence type="ECO:0000313" key="1">
    <source>
        <dbReference type="EMBL" id="MCG9027432.1"/>
    </source>
</evidence>
<organism evidence="1 2">
    <name type="scientific">Laribacter hongkongensis</name>
    <dbReference type="NCBI Taxonomy" id="168471"/>
    <lineage>
        <taxon>Bacteria</taxon>
        <taxon>Pseudomonadati</taxon>
        <taxon>Pseudomonadota</taxon>
        <taxon>Betaproteobacteria</taxon>
        <taxon>Neisseriales</taxon>
        <taxon>Aquaspirillaceae</taxon>
        <taxon>Laribacter</taxon>
    </lineage>
</organism>
<dbReference type="RefSeq" id="WP_239894705.1">
    <property type="nucleotide sequence ID" value="NZ_JAJAXM010000063.1"/>
</dbReference>
<dbReference type="PIRSF" id="PIRSF016624">
    <property type="entry name" value="Mu_prophg_I"/>
    <property type="match status" value="1"/>
</dbReference>
<protein>
    <submittedName>
        <fullName evidence="1">Phage protease</fullName>
    </submittedName>
</protein>